<dbReference type="UniPathway" id="UPA00143"/>
<organism evidence="4 5">
    <name type="scientific">Hibiscus syriacus</name>
    <name type="common">Rose of Sharon</name>
    <dbReference type="NCBI Taxonomy" id="106335"/>
    <lineage>
        <taxon>Eukaryota</taxon>
        <taxon>Viridiplantae</taxon>
        <taxon>Streptophyta</taxon>
        <taxon>Embryophyta</taxon>
        <taxon>Tracheophyta</taxon>
        <taxon>Spermatophyta</taxon>
        <taxon>Magnoliopsida</taxon>
        <taxon>eudicotyledons</taxon>
        <taxon>Gunneridae</taxon>
        <taxon>Pentapetalae</taxon>
        <taxon>rosids</taxon>
        <taxon>malvids</taxon>
        <taxon>Malvales</taxon>
        <taxon>Malvaceae</taxon>
        <taxon>Malvoideae</taxon>
        <taxon>Hibiscus</taxon>
    </lineage>
</organism>
<dbReference type="Gene3D" id="3.30.40.10">
    <property type="entry name" value="Zinc/RING finger domain, C3HC4 (zinc finger)"/>
    <property type="match status" value="1"/>
</dbReference>
<evidence type="ECO:0000313" key="4">
    <source>
        <dbReference type="EMBL" id="KAE8702140.1"/>
    </source>
</evidence>
<evidence type="ECO:0000256" key="2">
    <source>
        <dbReference type="SAM" id="Phobius"/>
    </source>
</evidence>
<dbReference type="InterPro" id="IPR001841">
    <property type="entry name" value="Znf_RING"/>
</dbReference>
<protein>
    <submittedName>
        <fullName evidence="4">RING-H2 finger protein ATL74</fullName>
    </submittedName>
</protein>
<reference evidence="4" key="1">
    <citation type="submission" date="2019-09" db="EMBL/GenBank/DDBJ databases">
        <title>Draft genome information of white flower Hibiscus syriacus.</title>
        <authorList>
            <person name="Kim Y.-M."/>
        </authorList>
    </citation>
    <scope>NUCLEOTIDE SEQUENCE [LARGE SCALE GENOMIC DNA]</scope>
    <source>
        <strain evidence="4">YM2019G1</strain>
    </source>
</reference>
<dbReference type="CDD" id="cd16454">
    <property type="entry name" value="RING-H2_PA-TM-RING"/>
    <property type="match status" value="1"/>
</dbReference>
<dbReference type="EMBL" id="VEPZ02001011">
    <property type="protein sequence ID" value="KAE8702140.1"/>
    <property type="molecule type" value="Genomic_DNA"/>
</dbReference>
<comment type="caution">
    <text evidence="4">The sequence shown here is derived from an EMBL/GenBank/DDBJ whole genome shotgun (WGS) entry which is preliminary data.</text>
</comment>
<feature type="transmembrane region" description="Helical" evidence="2">
    <location>
        <begin position="20"/>
        <end position="39"/>
    </location>
</feature>
<dbReference type="InterPro" id="IPR013083">
    <property type="entry name" value="Znf_RING/FYVE/PHD"/>
</dbReference>
<proteinExistence type="predicted"/>
<feature type="domain" description="RING-type" evidence="3">
    <location>
        <begin position="93"/>
        <end position="135"/>
    </location>
</feature>
<sequence length="150" mass="17155">MLPSSPSMPPRGFHLSMIPGIVLILSMLLVVMVVVYLRICEGMRHHVRRGTNGDINHDIERRFLSQPFQQQPDETSRSMTIRYENGERRCTDCAICLEEFKDGDSCKALSKCKHLYHRSCIDQWLLQHRSCPLCRGSGHGFRPAPNSTTN</sequence>
<keyword evidence="5" id="KW-1185">Reference proteome</keyword>
<dbReference type="AlphaFoldDB" id="A0A6A3ACB6"/>
<dbReference type="Proteomes" id="UP000436088">
    <property type="component" value="Unassembled WGS sequence"/>
</dbReference>
<evidence type="ECO:0000313" key="5">
    <source>
        <dbReference type="Proteomes" id="UP000436088"/>
    </source>
</evidence>
<dbReference type="SUPFAM" id="SSF57850">
    <property type="entry name" value="RING/U-box"/>
    <property type="match status" value="1"/>
</dbReference>
<name>A0A6A3ACB6_HIBSY</name>
<keyword evidence="2" id="KW-0472">Membrane</keyword>
<evidence type="ECO:0000259" key="3">
    <source>
        <dbReference type="PROSITE" id="PS50089"/>
    </source>
</evidence>
<keyword evidence="1" id="KW-0863">Zinc-finger</keyword>
<evidence type="ECO:0000256" key="1">
    <source>
        <dbReference type="PROSITE-ProRule" id="PRU00175"/>
    </source>
</evidence>
<dbReference type="PANTHER" id="PTHR45676">
    <property type="entry name" value="RING-H2 FINGER PROTEIN ATL51-RELATED"/>
    <property type="match status" value="1"/>
</dbReference>
<keyword evidence="2" id="KW-1133">Transmembrane helix</keyword>
<dbReference type="PROSITE" id="PS50089">
    <property type="entry name" value="ZF_RING_2"/>
    <property type="match status" value="1"/>
</dbReference>
<gene>
    <name evidence="4" type="ORF">F3Y22_tig00110500pilonHSYRG00113</name>
</gene>
<dbReference type="GO" id="GO:0016567">
    <property type="term" value="P:protein ubiquitination"/>
    <property type="evidence" value="ECO:0007669"/>
    <property type="project" value="UniProtKB-UniPathway"/>
</dbReference>
<accession>A0A6A3ACB6</accession>
<keyword evidence="1" id="KW-0862">Zinc</keyword>
<dbReference type="OrthoDB" id="9984778at2759"/>
<dbReference type="PANTHER" id="PTHR45676:SF62">
    <property type="entry name" value="RING-TYPE E3 UBIQUITIN TRANSFERASE"/>
    <property type="match status" value="1"/>
</dbReference>
<keyword evidence="2" id="KW-0812">Transmembrane</keyword>
<dbReference type="SMART" id="SM00184">
    <property type="entry name" value="RING"/>
    <property type="match status" value="1"/>
</dbReference>
<keyword evidence="1" id="KW-0479">Metal-binding</keyword>
<dbReference type="GO" id="GO:0008270">
    <property type="term" value="F:zinc ion binding"/>
    <property type="evidence" value="ECO:0007669"/>
    <property type="project" value="UniProtKB-KW"/>
</dbReference>
<dbReference type="Pfam" id="PF13639">
    <property type="entry name" value="zf-RING_2"/>
    <property type="match status" value="1"/>
</dbReference>